<dbReference type="Pfam" id="PF24626">
    <property type="entry name" value="SH3_Tf2-1"/>
    <property type="match status" value="1"/>
</dbReference>
<dbReference type="InterPro" id="IPR056924">
    <property type="entry name" value="SH3_Tf2-1"/>
</dbReference>
<dbReference type="OrthoDB" id="1931063at2759"/>
<dbReference type="Pfam" id="PF26130">
    <property type="entry name" value="PB1-like"/>
    <property type="match status" value="1"/>
</dbReference>
<dbReference type="InterPro" id="IPR016197">
    <property type="entry name" value="Chromo-like_dom_sf"/>
</dbReference>
<evidence type="ECO:0000259" key="2">
    <source>
        <dbReference type="Pfam" id="PF24626"/>
    </source>
</evidence>
<dbReference type="NCBIfam" id="TIGR01615">
    <property type="entry name" value="A_thal_3542"/>
    <property type="match status" value="1"/>
</dbReference>
<feature type="compositionally biased region" description="Polar residues" evidence="1">
    <location>
        <begin position="193"/>
        <end position="202"/>
    </location>
</feature>
<dbReference type="InterPro" id="IPR058594">
    <property type="entry name" value="PB1-like_dom_pln"/>
</dbReference>
<dbReference type="PANTHER" id="PTHR31579">
    <property type="entry name" value="OS03G0796600 PROTEIN"/>
    <property type="match status" value="1"/>
</dbReference>
<feature type="compositionally biased region" description="Acidic residues" evidence="1">
    <location>
        <begin position="598"/>
        <end position="609"/>
    </location>
</feature>
<organism evidence="4 5">
    <name type="scientific">Miscanthus lutarioriparius</name>
    <dbReference type="NCBI Taxonomy" id="422564"/>
    <lineage>
        <taxon>Eukaryota</taxon>
        <taxon>Viridiplantae</taxon>
        <taxon>Streptophyta</taxon>
        <taxon>Embryophyta</taxon>
        <taxon>Tracheophyta</taxon>
        <taxon>Spermatophyta</taxon>
        <taxon>Magnoliopsida</taxon>
        <taxon>Liliopsida</taxon>
        <taxon>Poales</taxon>
        <taxon>Poaceae</taxon>
        <taxon>PACMAD clade</taxon>
        <taxon>Panicoideae</taxon>
        <taxon>Andropogonodae</taxon>
        <taxon>Andropogoneae</taxon>
        <taxon>Saccharinae</taxon>
        <taxon>Miscanthus</taxon>
    </lineage>
</organism>
<proteinExistence type="predicted"/>
<dbReference type="Proteomes" id="UP000604825">
    <property type="component" value="Unassembled WGS sequence"/>
</dbReference>
<gene>
    <name evidence="4" type="ORF">NCGR_LOCUS14301</name>
</gene>
<dbReference type="InterPro" id="IPR006502">
    <property type="entry name" value="PDDEXK-like"/>
</dbReference>
<sequence>MQSSVSHRSNNKLSFKFFGPFSILARVGQVAYKLELPESAAIHLVFHVSQLKRSAGSQVVASTLPSDFVELQVPEQVLQHRWTTGPHPVEQVLIKWSQMPLELSTWEPLLHLRQQFPRAPAWGHAALQGRGNVNDKATADQAHPDVHTDTEECEGSKVGPRPRRVAQPIEVMTTEEQRLKSATDAINELNVTQSSPLLQCSRNKNKRPRGVDDAEADAGSRKSSSKHIEAECPPKKLRTSKVQVEAQLTEESDINTSATQRTKRGPSKMPAGRYVITEFDPTGEPIEPKNVDGPYHTALGVIVRETVPIKYMFWHKKTKPNEKEWCVPLALKEKCWKTLKESFEFPQAYEELAKNRALHCMGISFRYFKYKLNSERVQTGTEPIWEHYPFQRPYWQQFVDWKLSEDALAMSEVNIVNSHKNDIPHHTGSRGYARKIPEWEKQLQQLAEKGVTLHTDGWNERSLRYLFARGMTDREDDVLTRTRNKRASRSCDDDDEEFIVEFHHGGFFVGQGCKAYVDEKISWFDHSKVDTWSPLWLEDFVDQLDYPKSPSTKMYGLLPGLTLADGLRVIESYTETLVMASLLVHKVKNFVVYVDHDDNLEDEEQEEEETSRGNDGGNSGSDDDSDYELEEDDDDLFVQSIDDQVTDEGVAKGKIIAQGKRAEKGKLLDYDNDVSIDEEGLQLLEFDGEWEGNLGSVEVLRKAVTEYSIKERVKKNYSKNEQKRLKAHHEEGCPWKLYGSVDSSAHGMVLKTYNGTHTCHKKWKNRPTGIPVPPTTLTTTRKRKKDPTTPKKNAPVASKKKDPAAPKKKASCFTSYKLNLLADASRIAERCGKGSGSGRKKADIRRAVADGLRALGYDAAVCTSRWDKTPSHPAGEHEYIDAVVVESGSGAGATFRLVVEVDFRSEFEVARPTKAYRAALQALPPLFVGTPDRLGRIVAVVAEAARQSLQKRGLHFPPWRKHEYMRAKWLSPHARSSSQDKTPAPALATPISAATFSGEFELVFDEKPKAADDDIPDGGEDKKITVVVSPSPSPWRPEEPGAASKLNPQPPPGWRPCCCWPADQPKNRTETLRLSGSKKNFPFFSPSSELRRFSIAFVDPSEGRLSAHEWWWYIHFDRDNKGYGYRAVNRVGPAPLTEWQSNAALVVHSDCHARRCSAAKGGPA</sequence>
<feature type="region of interest" description="Disordered" evidence="1">
    <location>
        <begin position="137"/>
        <end position="161"/>
    </location>
</feature>
<dbReference type="SUPFAM" id="SSF54160">
    <property type="entry name" value="Chromo domain-like"/>
    <property type="match status" value="1"/>
</dbReference>
<evidence type="ECO:0000259" key="3">
    <source>
        <dbReference type="Pfam" id="PF26130"/>
    </source>
</evidence>
<evidence type="ECO:0000313" key="5">
    <source>
        <dbReference type="Proteomes" id="UP000604825"/>
    </source>
</evidence>
<feature type="region of interest" description="Disordered" evidence="1">
    <location>
        <begin position="598"/>
        <end position="629"/>
    </location>
</feature>
<feature type="region of interest" description="Disordered" evidence="1">
    <location>
        <begin position="762"/>
        <end position="806"/>
    </location>
</feature>
<dbReference type="Pfam" id="PF04720">
    <property type="entry name" value="PDDEXK_6"/>
    <property type="match status" value="1"/>
</dbReference>
<reference evidence="4" key="1">
    <citation type="submission" date="2020-10" db="EMBL/GenBank/DDBJ databases">
        <authorList>
            <person name="Han B."/>
            <person name="Lu T."/>
            <person name="Zhao Q."/>
            <person name="Huang X."/>
            <person name="Zhao Y."/>
        </authorList>
    </citation>
    <scope>NUCLEOTIDE SEQUENCE</scope>
</reference>
<dbReference type="EMBL" id="CAJGYO010000003">
    <property type="protein sequence ID" value="CAD6220883.1"/>
    <property type="molecule type" value="Genomic_DNA"/>
</dbReference>
<keyword evidence="5" id="KW-1185">Reference proteome</keyword>
<feature type="domain" description="PB1-like" evidence="3">
    <location>
        <begin position="495"/>
        <end position="596"/>
    </location>
</feature>
<accession>A0A811NED3</accession>
<dbReference type="PANTHER" id="PTHR31579:SF38">
    <property type="entry name" value="PLANT-SPECIFIC DOMAIN TIGR01615 FAMILY PROTEIN"/>
    <property type="match status" value="1"/>
</dbReference>
<protein>
    <submittedName>
        <fullName evidence="4">Uncharacterized protein</fullName>
    </submittedName>
</protein>
<feature type="domain" description="Tf2-1-like SH3-like" evidence="2">
    <location>
        <begin position="6"/>
        <end position="53"/>
    </location>
</feature>
<name>A0A811NED3_9POAL</name>
<feature type="region of interest" description="Disordered" evidence="1">
    <location>
        <begin position="193"/>
        <end position="270"/>
    </location>
</feature>
<dbReference type="AlphaFoldDB" id="A0A811NED3"/>
<evidence type="ECO:0000313" key="4">
    <source>
        <dbReference type="EMBL" id="CAD6220883.1"/>
    </source>
</evidence>
<evidence type="ECO:0000256" key="1">
    <source>
        <dbReference type="SAM" id="MobiDB-lite"/>
    </source>
</evidence>
<feature type="region of interest" description="Disordered" evidence="1">
    <location>
        <begin position="1026"/>
        <end position="1049"/>
    </location>
</feature>
<comment type="caution">
    <text evidence="4">The sequence shown here is derived from an EMBL/GenBank/DDBJ whole genome shotgun (WGS) entry which is preliminary data.</text>
</comment>